<dbReference type="AlphaFoldDB" id="A0A0R7I4J1"/>
<protein>
    <submittedName>
        <fullName evidence="1">Dfr2</fullName>
    </submittedName>
</protein>
<dbReference type="EMBL" id="KR259130">
    <property type="protein sequence ID" value="AKP49178.1"/>
    <property type="molecule type" value="Genomic_DNA"/>
</dbReference>
<organism evidence="1">
    <name type="scientific">Escherichia coli</name>
    <dbReference type="NCBI Taxonomy" id="562"/>
    <lineage>
        <taxon>Bacteria</taxon>
        <taxon>Pseudomonadati</taxon>
        <taxon>Pseudomonadota</taxon>
        <taxon>Gammaproteobacteria</taxon>
        <taxon>Enterobacterales</taxon>
        <taxon>Enterobacteriaceae</taxon>
        <taxon>Escherichia</taxon>
    </lineage>
</organism>
<sequence length="36" mass="3930">MPSMATPIRIQARVTRMPVARRTSGGTVVAGQQLKY</sequence>
<name>A0A0R7I4J1_ECOLX</name>
<keyword evidence="1" id="KW-0614">Plasmid</keyword>
<reference evidence="1" key="1">
    <citation type="journal article" date="2015" name="Front. Microbiol.">
        <title>Characterization of genetic structures of the QepA3 gene in clinical isolates of Enterobacteriaceae.</title>
        <authorList>
            <person name="Wang D."/>
            <person name="Huang X."/>
            <person name="Chen J."/>
            <person name="Mou Y."/>
            <person name="Li H."/>
            <person name="Yang L."/>
        </authorList>
    </citation>
    <scope>NUCLEOTIDE SEQUENCE</scope>
    <source>
        <strain evidence="1">EC3157</strain>
        <plasmid evidence="1">pEC3157</plasmid>
    </source>
</reference>
<gene>
    <name evidence="1" type="primary">dfr2</name>
</gene>
<accession>A0A0R7I4J1</accession>
<evidence type="ECO:0000313" key="1">
    <source>
        <dbReference type="EMBL" id="AKP49178.1"/>
    </source>
</evidence>
<geneLocation type="plasmid" evidence="1">
    <name>pEC3157</name>
</geneLocation>
<proteinExistence type="predicted"/>